<evidence type="ECO:0000313" key="2">
    <source>
        <dbReference type="EMBL" id="MCU7548330.1"/>
    </source>
</evidence>
<name>A0A9X3B6P6_9BACT</name>
<evidence type="ECO:0000313" key="3">
    <source>
        <dbReference type="Proteomes" id="UP001155483"/>
    </source>
</evidence>
<organism evidence="2 3">
    <name type="scientific">Paraflavisolibacter caeni</name>
    <dbReference type="NCBI Taxonomy" id="2982496"/>
    <lineage>
        <taxon>Bacteria</taxon>
        <taxon>Pseudomonadati</taxon>
        <taxon>Bacteroidota</taxon>
        <taxon>Chitinophagia</taxon>
        <taxon>Chitinophagales</taxon>
        <taxon>Chitinophagaceae</taxon>
        <taxon>Paraflavisolibacter</taxon>
    </lineage>
</organism>
<protein>
    <recommendedName>
        <fullName evidence="4">Aromatic hydrocarbon degradation protein</fullName>
    </recommendedName>
</protein>
<comment type="caution">
    <text evidence="2">The sequence shown here is derived from an EMBL/GenBank/DDBJ whole genome shotgun (WGS) entry which is preliminary data.</text>
</comment>
<feature type="chain" id="PRO_5040841253" description="Aromatic hydrocarbon degradation protein" evidence="1">
    <location>
        <begin position="26"/>
        <end position="420"/>
    </location>
</feature>
<proteinExistence type="predicted"/>
<dbReference type="AlphaFoldDB" id="A0A9X3B6P6"/>
<evidence type="ECO:0000256" key="1">
    <source>
        <dbReference type="SAM" id="SignalP"/>
    </source>
</evidence>
<keyword evidence="3" id="KW-1185">Reference proteome</keyword>
<evidence type="ECO:0008006" key="4">
    <source>
        <dbReference type="Google" id="ProtNLM"/>
    </source>
</evidence>
<gene>
    <name evidence="2" type="ORF">OCK74_04350</name>
</gene>
<dbReference type="Gene3D" id="2.40.160.60">
    <property type="entry name" value="Outer membrane protein transport protein (OMPP1/FadL/TodX)"/>
    <property type="match status" value="1"/>
</dbReference>
<reference evidence="2" key="2">
    <citation type="submission" date="2023-04" db="EMBL/GenBank/DDBJ databases">
        <title>Paracnuella aquatica gen. nov., sp. nov., a member of the family Chitinophagaceae isolated from a hot spring.</title>
        <authorList>
            <person name="Wang C."/>
        </authorList>
    </citation>
    <scope>NUCLEOTIDE SEQUENCE</scope>
    <source>
        <strain evidence="2">LB-8</strain>
    </source>
</reference>
<accession>A0A9X3B6P6</accession>
<dbReference type="SUPFAM" id="SSF56935">
    <property type="entry name" value="Porins"/>
    <property type="match status" value="1"/>
</dbReference>
<feature type="signal peptide" evidence="1">
    <location>
        <begin position="1"/>
        <end position="25"/>
    </location>
</feature>
<dbReference type="Proteomes" id="UP001155483">
    <property type="component" value="Unassembled WGS sequence"/>
</dbReference>
<dbReference type="RefSeq" id="WP_279295778.1">
    <property type="nucleotide sequence ID" value="NZ_JAOTIF010000002.1"/>
</dbReference>
<sequence length="420" mass="46276">MKFVPYFTYTAIAAILLLNSSQSLAQSMSTPYSVYGVGDIDPRTYNHNIGMGSTGLALKTTLFSSGNNPASVAGMQRSFFMLETNGTFKSVGYSGKAITNDNKSNSDFTIKKLSLSTKLNSVWASGIGFKQYSSVNYQFQTTKPIEGSEQNYLIQYSGDGGLNSYYWNNAFALGKNLSLGVTSSFLSGSVNQTETITESSGNVVQSLRKDYYKQFHFDYGLIYTAAISKKWNLALGGRFAQQTKLNKERSLTVIANSDSLISQDVIQTSSFSLPQSYGAGIAFYNKTGTTTFAADYSHDNWTSLNYKGSGWKLVNSDRFSVGAEFASFKQTLNKTAQKRSFQLGAFINNSYLQVKNYQINDYGITAGLTRSLNNGLLYTIGAEAGTRGTINSNLIKENYVQLSLTLSFRDYLFSKGRKYD</sequence>
<keyword evidence="1" id="KW-0732">Signal</keyword>
<reference evidence="2" key="1">
    <citation type="submission" date="2022-09" db="EMBL/GenBank/DDBJ databases">
        <authorList>
            <person name="Yuan C."/>
            <person name="Ke Z."/>
        </authorList>
    </citation>
    <scope>NUCLEOTIDE SEQUENCE</scope>
    <source>
        <strain evidence="2">LB-8</strain>
    </source>
</reference>
<dbReference type="EMBL" id="JAOTIF010000002">
    <property type="protein sequence ID" value="MCU7548330.1"/>
    <property type="molecule type" value="Genomic_DNA"/>
</dbReference>